<sequence>MFSSISTKKHKNSINSQLKIKYRLLQLTLTFFSLFLRSYRLLNKLFDIKNAKSIFKFYI</sequence>
<evidence type="ECO:0000313" key="1">
    <source>
        <dbReference type="EMBL" id="EQD89378.1"/>
    </source>
</evidence>
<dbReference type="Proteomes" id="UP000015816">
    <property type="component" value="Unassembled WGS sequence"/>
</dbReference>
<dbReference type="EMBL" id="AVNI01000002">
    <property type="protein sequence ID" value="EQD89378.1"/>
    <property type="molecule type" value="Genomic_DNA"/>
</dbReference>
<organism evidence="1 2">
    <name type="scientific">Helicobacter pylori SouthAfrica50</name>
    <dbReference type="NCBI Taxonomy" id="1352357"/>
    <lineage>
        <taxon>Bacteria</taxon>
        <taxon>Pseudomonadati</taxon>
        <taxon>Campylobacterota</taxon>
        <taxon>Epsilonproteobacteria</taxon>
        <taxon>Campylobacterales</taxon>
        <taxon>Helicobacteraceae</taxon>
        <taxon>Helicobacter</taxon>
    </lineage>
</organism>
<reference evidence="1 2" key="1">
    <citation type="journal article" date="2013" name="Genome Announc.">
        <title>Genome Sequences of Three hpAfrica2 Strains of Helicobacter pylori.</title>
        <authorList>
            <person name="Duncan S.S."/>
            <person name="Bertoli M.T."/>
            <person name="Kersulyte D."/>
            <person name="Valk P.L."/>
            <person name="Tamma S."/>
            <person name="Segal I."/>
            <person name="McClain M.S."/>
            <person name="Cover T.L."/>
            <person name="Berg D.E."/>
        </authorList>
    </citation>
    <scope>NUCLEOTIDE SEQUENCE [LARGE SCALE GENOMIC DNA]</scope>
    <source>
        <strain evidence="1 2">SouthAfrica50</strain>
    </source>
</reference>
<protein>
    <submittedName>
        <fullName evidence="1">Uncharacterized protein</fullName>
    </submittedName>
</protein>
<evidence type="ECO:0000313" key="2">
    <source>
        <dbReference type="Proteomes" id="UP000015816"/>
    </source>
</evidence>
<dbReference type="AlphaFoldDB" id="T2SAD5"/>
<name>T2SAD5_HELPX</name>
<proteinExistence type="predicted"/>
<gene>
    <name evidence="1" type="ORF">HPSA50_1704</name>
</gene>
<comment type="caution">
    <text evidence="1">The sequence shown here is derived from an EMBL/GenBank/DDBJ whole genome shotgun (WGS) entry which is preliminary data.</text>
</comment>
<accession>T2SAD5</accession>